<protein>
    <submittedName>
        <fullName evidence="3">Response regulator</fullName>
    </submittedName>
</protein>
<dbReference type="PANTHER" id="PTHR44520">
    <property type="entry name" value="RESPONSE REGULATOR RCP1-RELATED"/>
    <property type="match status" value="1"/>
</dbReference>
<dbReference type="Pfam" id="PF00072">
    <property type="entry name" value="Response_reg"/>
    <property type="match status" value="1"/>
</dbReference>
<dbReference type="SMART" id="SM00448">
    <property type="entry name" value="REC"/>
    <property type="match status" value="1"/>
</dbReference>
<keyword evidence="1" id="KW-0597">Phosphoprotein</keyword>
<dbReference type="EMBL" id="BAAAZO010000001">
    <property type="protein sequence ID" value="GAA3593492.1"/>
    <property type="molecule type" value="Genomic_DNA"/>
</dbReference>
<dbReference type="PANTHER" id="PTHR44520:SF1">
    <property type="entry name" value="TWO-COMPONENT SYSTEM REGULATORY PROTEIN"/>
    <property type="match status" value="1"/>
</dbReference>
<dbReference type="PROSITE" id="PS50110">
    <property type="entry name" value="RESPONSE_REGULATORY"/>
    <property type="match status" value="1"/>
</dbReference>
<evidence type="ECO:0000259" key="2">
    <source>
        <dbReference type="PROSITE" id="PS50110"/>
    </source>
</evidence>
<name>A0ABP6YYT1_9ACTN</name>
<comment type="caution">
    <text evidence="3">The sequence shown here is derived from an EMBL/GenBank/DDBJ whole genome shotgun (WGS) entry which is preliminary data.</text>
</comment>
<dbReference type="RefSeq" id="WP_231489448.1">
    <property type="nucleotide sequence ID" value="NZ_BAAAZO010000001.1"/>
</dbReference>
<reference evidence="4" key="1">
    <citation type="journal article" date="2019" name="Int. J. Syst. Evol. Microbiol.">
        <title>The Global Catalogue of Microorganisms (GCM) 10K type strain sequencing project: providing services to taxonomists for standard genome sequencing and annotation.</title>
        <authorList>
            <consortium name="The Broad Institute Genomics Platform"/>
            <consortium name="The Broad Institute Genome Sequencing Center for Infectious Disease"/>
            <person name="Wu L."/>
            <person name="Ma J."/>
        </authorList>
    </citation>
    <scope>NUCLEOTIDE SEQUENCE [LARGE SCALE GENOMIC DNA]</scope>
    <source>
        <strain evidence="4">JCM 16902</strain>
    </source>
</reference>
<dbReference type="InterPro" id="IPR052893">
    <property type="entry name" value="TCS_response_regulator"/>
</dbReference>
<accession>A0ABP6YYT1</accession>
<dbReference type="CDD" id="cd17557">
    <property type="entry name" value="REC_Rcp-like"/>
    <property type="match status" value="1"/>
</dbReference>
<proteinExistence type="predicted"/>
<evidence type="ECO:0000313" key="4">
    <source>
        <dbReference type="Proteomes" id="UP001501074"/>
    </source>
</evidence>
<evidence type="ECO:0000313" key="3">
    <source>
        <dbReference type="EMBL" id="GAA3593492.1"/>
    </source>
</evidence>
<dbReference type="InterPro" id="IPR011006">
    <property type="entry name" value="CheY-like_superfamily"/>
</dbReference>
<feature type="domain" description="Response regulatory" evidence="2">
    <location>
        <begin position="8"/>
        <end position="132"/>
    </location>
</feature>
<dbReference type="InterPro" id="IPR001789">
    <property type="entry name" value="Sig_transdc_resp-reg_receiver"/>
</dbReference>
<feature type="modified residue" description="4-aspartylphosphate" evidence="1">
    <location>
        <position position="65"/>
    </location>
</feature>
<keyword evidence="4" id="KW-1185">Reference proteome</keyword>
<gene>
    <name evidence="3" type="ORF">GCM10022223_05500</name>
</gene>
<dbReference type="Gene3D" id="3.40.50.2300">
    <property type="match status" value="1"/>
</dbReference>
<dbReference type="SUPFAM" id="SSF52172">
    <property type="entry name" value="CheY-like"/>
    <property type="match status" value="1"/>
</dbReference>
<organism evidence="3 4">
    <name type="scientific">Kineosporia mesophila</name>
    <dbReference type="NCBI Taxonomy" id="566012"/>
    <lineage>
        <taxon>Bacteria</taxon>
        <taxon>Bacillati</taxon>
        <taxon>Actinomycetota</taxon>
        <taxon>Actinomycetes</taxon>
        <taxon>Kineosporiales</taxon>
        <taxon>Kineosporiaceae</taxon>
        <taxon>Kineosporia</taxon>
    </lineage>
</organism>
<evidence type="ECO:0000256" key="1">
    <source>
        <dbReference type="PROSITE-ProRule" id="PRU00169"/>
    </source>
</evidence>
<dbReference type="Proteomes" id="UP001501074">
    <property type="component" value="Unassembled WGS sequence"/>
</dbReference>
<sequence length="140" mass="15488">MVDARSRPILLVDNNPEDVELTVLAFRKNGITNDIIEVRDGVEALDLLLPSEGREPLLPSIVLMDIKMPRMGGLEALGRLREAPSTESLPVIILSSSSEDRDVLASCNLGANGYVQKPVDYQKFVQVAYELGVNWLDMEH</sequence>